<accession>A0A450XNY4</accession>
<dbReference type="EMBL" id="CAADFP010000125">
    <property type="protein sequence ID" value="VFK30986.1"/>
    <property type="molecule type" value="Genomic_DNA"/>
</dbReference>
<evidence type="ECO:0000313" key="1">
    <source>
        <dbReference type="EMBL" id="VFK15084.1"/>
    </source>
</evidence>
<evidence type="ECO:0000313" key="2">
    <source>
        <dbReference type="EMBL" id="VFK30986.1"/>
    </source>
</evidence>
<name>A0A450XNY4_9GAMM</name>
<gene>
    <name evidence="1" type="ORF">BECKLPF1236A_GA0070988_101206</name>
    <name evidence="2" type="ORF">BECKLPF1236C_GA0070990_101256</name>
</gene>
<dbReference type="AlphaFoldDB" id="A0A450XNY4"/>
<sequence length="50" mass="5909">MTRAGLRYGDVRAGLEMAEFSITPELFEKLRIIEAAIVRTWNEIDQERRR</sequence>
<proteinExistence type="predicted"/>
<reference evidence="2" key="1">
    <citation type="submission" date="2019-02" db="EMBL/GenBank/DDBJ databases">
        <authorList>
            <person name="Gruber-Vodicka R. H."/>
            <person name="Seah K. B. B."/>
        </authorList>
    </citation>
    <scope>NUCLEOTIDE SEQUENCE</scope>
    <source>
        <strain evidence="1">BECK_S312</strain>
        <strain evidence="2">BECK_S426</strain>
    </source>
</reference>
<dbReference type="EMBL" id="CAADFM010000120">
    <property type="protein sequence ID" value="VFK15084.1"/>
    <property type="molecule type" value="Genomic_DNA"/>
</dbReference>
<organism evidence="2">
    <name type="scientific">Candidatus Kentrum sp. LPFa</name>
    <dbReference type="NCBI Taxonomy" id="2126335"/>
    <lineage>
        <taxon>Bacteria</taxon>
        <taxon>Pseudomonadati</taxon>
        <taxon>Pseudomonadota</taxon>
        <taxon>Gammaproteobacteria</taxon>
        <taxon>Candidatus Kentrum</taxon>
    </lineage>
</organism>
<protein>
    <submittedName>
        <fullName evidence="2">Uncharacterized protein</fullName>
    </submittedName>
</protein>